<dbReference type="RefSeq" id="WP_039426519.1">
    <property type="nucleotide sequence ID" value="NZ_JRAK01000143.1"/>
</dbReference>
<feature type="chain" id="PRO_5001986678" description="Outer membrane protein beta-barrel domain-containing protein" evidence="1">
    <location>
        <begin position="22"/>
        <end position="273"/>
    </location>
</feature>
<dbReference type="EMBL" id="JRAK01000143">
    <property type="protein sequence ID" value="KGN84579.1"/>
    <property type="molecule type" value="Genomic_DNA"/>
</dbReference>
<keyword evidence="3" id="KW-1185">Reference proteome</keyword>
<name>A0A0A2F829_9PORP</name>
<organism evidence="2 3">
    <name type="scientific">Porphyromonas gulae</name>
    <dbReference type="NCBI Taxonomy" id="111105"/>
    <lineage>
        <taxon>Bacteria</taxon>
        <taxon>Pseudomonadati</taxon>
        <taxon>Bacteroidota</taxon>
        <taxon>Bacteroidia</taxon>
        <taxon>Bacteroidales</taxon>
        <taxon>Porphyromonadaceae</taxon>
        <taxon>Porphyromonas</taxon>
    </lineage>
</organism>
<accession>A0A0A2F829</accession>
<protein>
    <recommendedName>
        <fullName evidence="4">Outer membrane protein beta-barrel domain-containing protein</fullName>
    </recommendedName>
</protein>
<evidence type="ECO:0000256" key="1">
    <source>
        <dbReference type="SAM" id="SignalP"/>
    </source>
</evidence>
<dbReference type="AlphaFoldDB" id="A0A0A2F829"/>
<evidence type="ECO:0000313" key="2">
    <source>
        <dbReference type="EMBL" id="KGN84579.1"/>
    </source>
</evidence>
<proteinExistence type="predicted"/>
<gene>
    <name evidence="2" type="ORF">HR15_10890</name>
</gene>
<evidence type="ECO:0000313" key="3">
    <source>
        <dbReference type="Proteomes" id="UP000030146"/>
    </source>
</evidence>
<feature type="signal peptide" evidence="1">
    <location>
        <begin position="1"/>
        <end position="21"/>
    </location>
</feature>
<evidence type="ECO:0008006" key="4">
    <source>
        <dbReference type="Google" id="ProtNLM"/>
    </source>
</evidence>
<dbReference type="Gene3D" id="2.40.160.170">
    <property type="match status" value="1"/>
</dbReference>
<comment type="caution">
    <text evidence="2">The sequence shown here is derived from an EMBL/GenBank/DDBJ whole genome shotgun (WGS) entry which is preliminary data.</text>
</comment>
<dbReference type="Proteomes" id="UP000030146">
    <property type="component" value="Unassembled WGS sequence"/>
</dbReference>
<sequence>MKKKNLLFGVLALLFALPAIAQDDNNFHDGKIHYGTTVSVGVLNGVKIEGSARFMPELTARAGFAFIPSIAIINNKVFVPDDPQELEAYQSALGYTPGIRGNLKVSSFSGHVLADYHPFKNAFRVTAGLYFNRPQINAKIQLINQNTGQSIMNDQSTLNPNNMPVITIKDKDNPADKVSIQPSSTAEVEASVHLGRAVQPYIGIGYGFAVPVSRVSFFADLGMLFSGKAQISSPNVITGDPNLLIDFSEDAQEAVYLTQILPVLNIGVSIRLF</sequence>
<keyword evidence="1" id="KW-0732">Signal</keyword>
<reference evidence="2 3" key="1">
    <citation type="submission" date="2014-08" db="EMBL/GenBank/DDBJ databases">
        <title>Porphyromonas gulae strain:COT-052_OH3439 Genome sequencing.</title>
        <authorList>
            <person name="Wallis C."/>
            <person name="Deusch O."/>
            <person name="O'Flynn C."/>
            <person name="Davis I."/>
            <person name="Jospin G."/>
            <person name="Darling A.E."/>
            <person name="Coil D.A."/>
            <person name="Alexiev A."/>
            <person name="Horsfall A."/>
            <person name="Kirkwood N."/>
            <person name="Harris S."/>
            <person name="Eisen J.A."/>
        </authorList>
    </citation>
    <scope>NUCLEOTIDE SEQUENCE [LARGE SCALE GENOMIC DNA]</scope>
    <source>
        <strain evidence="3">COT-052 OH3439</strain>
    </source>
</reference>